<organism evidence="2 3">
    <name type="scientific">Paspalum notatum var. saurae</name>
    <dbReference type="NCBI Taxonomy" id="547442"/>
    <lineage>
        <taxon>Eukaryota</taxon>
        <taxon>Viridiplantae</taxon>
        <taxon>Streptophyta</taxon>
        <taxon>Embryophyta</taxon>
        <taxon>Tracheophyta</taxon>
        <taxon>Spermatophyta</taxon>
        <taxon>Magnoliopsida</taxon>
        <taxon>Liliopsida</taxon>
        <taxon>Poales</taxon>
        <taxon>Poaceae</taxon>
        <taxon>PACMAD clade</taxon>
        <taxon>Panicoideae</taxon>
        <taxon>Andropogonodae</taxon>
        <taxon>Paspaleae</taxon>
        <taxon>Paspalinae</taxon>
        <taxon>Paspalum</taxon>
    </lineage>
</organism>
<proteinExistence type="predicted"/>
<feature type="compositionally biased region" description="Basic and acidic residues" evidence="1">
    <location>
        <begin position="53"/>
        <end position="70"/>
    </location>
</feature>
<gene>
    <name evidence="2" type="ORF">U9M48_006161</name>
</gene>
<dbReference type="EMBL" id="CP144746">
    <property type="protein sequence ID" value="WVZ55512.1"/>
    <property type="molecule type" value="Genomic_DNA"/>
</dbReference>
<protein>
    <submittedName>
        <fullName evidence="2">Uncharacterized protein</fullName>
    </submittedName>
</protein>
<dbReference type="Proteomes" id="UP001341281">
    <property type="component" value="Chromosome 02"/>
</dbReference>
<evidence type="ECO:0000313" key="3">
    <source>
        <dbReference type="Proteomes" id="UP001341281"/>
    </source>
</evidence>
<evidence type="ECO:0000256" key="1">
    <source>
        <dbReference type="SAM" id="MobiDB-lite"/>
    </source>
</evidence>
<evidence type="ECO:0000313" key="2">
    <source>
        <dbReference type="EMBL" id="WVZ55512.1"/>
    </source>
</evidence>
<name>A0AAQ3PNW2_PASNO</name>
<accession>A0AAQ3PNW2</accession>
<dbReference type="AlphaFoldDB" id="A0AAQ3PNW2"/>
<reference evidence="2 3" key="1">
    <citation type="submission" date="2024-02" db="EMBL/GenBank/DDBJ databases">
        <title>High-quality chromosome-scale genome assembly of Pensacola bahiagrass (Paspalum notatum Flugge var. saurae).</title>
        <authorList>
            <person name="Vega J.M."/>
            <person name="Podio M."/>
            <person name="Orjuela J."/>
            <person name="Siena L.A."/>
            <person name="Pessino S.C."/>
            <person name="Combes M.C."/>
            <person name="Mariac C."/>
            <person name="Albertini E."/>
            <person name="Pupilli F."/>
            <person name="Ortiz J.P.A."/>
            <person name="Leblanc O."/>
        </authorList>
    </citation>
    <scope>NUCLEOTIDE SEQUENCE [LARGE SCALE GENOMIC DNA]</scope>
    <source>
        <strain evidence="2">R1</strain>
        <tissue evidence="2">Leaf</tissue>
    </source>
</reference>
<sequence>MDGPLVREVLGIDRSVSPAPAAANAQHNCSISQLQHNYSFVADGRGVAVQPAHEPRVGSQHKDPKLRCAGEGDTDSETSGAVASVGVALPLPHSSPRPRGSRAKGDWVSRRRKFPPTAEPNEFCGGRREASAGRGPAGKEGARIAWSGDGSRAPTGNAAAALISQICPAARCLAGIQSRKQASWTWPRGRSAMAGRTGRGGISGLLFASESAEDGAD</sequence>
<feature type="region of interest" description="Disordered" evidence="1">
    <location>
        <begin position="49"/>
        <end position="149"/>
    </location>
</feature>
<keyword evidence="3" id="KW-1185">Reference proteome</keyword>